<proteinExistence type="predicted"/>
<dbReference type="Proteomes" id="UP001415857">
    <property type="component" value="Unassembled WGS sequence"/>
</dbReference>
<dbReference type="AlphaFoldDB" id="A0AAP0R744"/>
<name>A0AAP0R744_LIQFO</name>
<organism evidence="1 2">
    <name type="scientific">Liquidambar formosana</name>
    <name type="common">Formosan gum</name>
    <dbReference type="NCBI Taxonomy" id="63359"/>
    <lineage>
        <taxon>Eukaryota</taxon>
        <taxon>Viridiplantae</taxon>
        <taxon>Streptophyta</taxon>
        <taxon>Embryophyta</taxon>
        <taxon>Tracheophyta</taxon>
        <taxon>Spermatophyta</taxon>
        <taxon>Magnoliopsida</taxon>
        <taxon>eudicotyledons</taxon>
        <taxon>Gunneridae</taxon>
        <taxon>Pentapetalae</taxon>
        <taxon>Saxifragales</taxon>
        <taxon>Altingiaceae</taxon>
        <taxon>Liquidambar</taxon>
    </lineage>
</organism>
<accession>A0AAP0R744</accession>
<protein>
    <submittedName>
        <fullName evidence="1">Uncharacterized protein</fullName>
    </submittedName>
</protein>
<keyword evidence="2" id="KW-1185">Reference proteome</keyword>
<evidence type="ECO:0000313" key="1">
    <source>
        <dbReference type="EMBL" id="KAK9270644.1"/>
    </source>
</evidence>
<reference evidence="1 2" key="1">
    <citation type="journal article" date="2024" name="Plant J.">
        <title>Genome sequences and population genomics reveal climatic adaptation and genomic divergence between two closely related sweetgum species.</title>
        <authorList>
            <person name="Xu W.Q."/>
            <person name="Ren C.Q."/>
            <person name="Zhang X.Y."/>
            <person name="Comes H.P."/>
            <person name="Liu X.H."/>
            <person name="Li Y.G."/>
            <person name="Kettle C.J."/>
            <person name="Jalonen R."/>
            <person name="Gaisberger H."/>
            <person name="Ma Y.Z."/>
            <person name="Qiu Y.X."/>
        </authorList>
    </citation>
    <scope>NUCLEOTIDE SEQUENCE [LARGE SCALE GENOMIC DNA]</scope>
    <source>
        <strain evidence="1">Hangzhou</strain>
    </source>
</reference>
<comment type="caution">
    <text evidence="1">The sequence shown here is derived from an EMBL/GenBank/DDBJ whole genome shotgun (WGS) entry which is preliminary data.</text>
</comment>
<evidence type="ECO:0000313" key="2">
    <source>
        <dbReference type="Proteomes" id="UP001415857"/>
    </source>
</evidence>
<gene>
    <name evidence="1" type="ORF">L1049_026226</name>
</gene>
<sequence length="109" mass="12381">MQSSSFQVLSPFQKEKNRKDILLEKKKKKKKLQHEQMECELSSTVQQILLARDSLFLHISFVAPEDSFHFGFARGSSLPHSGIARATTIASDPVPNKFRASIFSLENFV</sequence>
<dbReference type="EMBL" id="JBBPBK010000014">
    <property type="protein sequence ID" value="KAK9270644.1"/>
    <property type="molecule type" value="Genomic_DNA"/>
</dbReference>